<dbReference type="OrthoDB" id="5871947at2759"/>
<dbReference type="Pfam" id="PF03155">
    <property type="entry name" value="Alg6_Alg8"/>
    <property type="match status" value="1"/>
</dbReference>
<reference evidence="11 13" key="2">
    <citation type="submission" date="2018-11" db="EMBL/GenBank/DDBJ databases">
        <authorList>
            <consortium name="Pathogen Informatics"/>
        </authorList>
    </citation>
    <scope>NUCLEOTIDE SEQUENCE [LARGE SCALE GENOMIC DNA]</scope>
</reference>
<name>A0A0N4UMV7_DRAME</name>
<feature type="transmembrane region" description="Helical" evidence="10">
    <location>
        <begin position="225"/>
        <end position="243"/>
    </location>
</feature>
<feature type="transmembrane region" description="Helical" evidence="10">
    <location>
        <begin position="332"/>
        <end position="350"/>
    </location>
</feature>
<keyword evidence="9 10" id="KW-0472">Membrane</keyword>
<keyword evidence="5 10" id="KW-0808">Transferase</keyword>
<dbReference type="InterPro" id="IPR004856">
    <property type="entry name" value="Glyco_trans_ALG6/ALG8"/>
</dbReference>
<evidence type="ECO:0000256" key="3">
    <source>
        <dbReference type="ARBA" id="ARBA00008715"/>
    </source>
</evidence>
<dbReference type="GO" id="GO:0005789">
    <property type="term" value="C:endoplasmic reticulum membrane"/>
    <property type="evidence" value="ECO:0007669"/>
    <property type="project" value="UniProtKB-SubCell"/>
</dbReference>
<sequence>MTISTIEKDEYICKNRYNIFTERYFWFCSSAVLALKFLFIPAYHSTDFEVHRNWMALTYQLPLRKWYYENTSEWTLDYPPFFAYFEFLISQFASFFIPSALVIQQKPFFSYELLLFQRITVIVSDFLYVGSLQSKKSSAGACCVLLITNSTLIMVDNIHFQYNGILTAFFIFSFNFALNGSFLMAAAVYCFLLNMKHIYLYYSLAYGIFCFTHYLLDFNRFIRRCLCLFFAIIIPFLLSFVIARMFPFQRGLTHAYWAPNIWAIYNLVDLILYRLLKYFHFIANIPPPNYTLGLVQEFSHAILPSISASTSLIIILLLFSPCLLLFMSKRSYNFPLLLTHSAFAFFLAGYHVHEKAIILIIIPYTILAFLVGIWMYFTKFEL</sequence>
<feature type="transmembrane region" description="Helical" evidence="10">
    <location>
        <begin position="255"/>
        <end position="276"/>
    </location>
</feature>
<comment type="similarity">
    <text evidence="3 10">Belongs to the ALG6/ALG8 glucosyltransferase family.</text>
</comment>
<evidence type="ECO:0000256" key="9">
    <source>
        <dbReference type="ARBA" id="ARBA00023136"/>
    </source>
</evidence>
<evidence type="ECO:0000256" key="7">
    <source>
        <dbReference type="ARBA" id="ARBA00022824"/>
    </source>
</evidence>
<evidence type="ECO:0000256" key="4">
    <source>
        <dbReference type="ARBA" id="ARBA00022676"/>
    </source>
</evidence>
<keyword evidence="4 10" id="KW-0328">Glycosyltransferase</keyword>
<evidence type="ECO:0000313" key="13">
    <source>
        <dbReference type="Proteomes" id="UP000274756"/>
    </source>
</evidence>
<evidence type="ECO:0000313" key="14">
    <source>
        <dbReference type="WBParaSite" id="DME_0000920701-mRNA-1"/>
    </source>
</evidence>
<proteinExistence type="inferred from homology"/>
<feature type="transmembrane region" description="Helical" evidence="10">
    <location>
        <begin position="24"/>
        <end position="44"/>
    </location>
</feature>
<gene>
    <name evidence="11" type="ORF">DME_LOCUS2944</name>
</gene>
<dbReference type="PANTHER" id="PTHR12413">
    <property type="entry name" value="DOLICHYL GLYCOSYLTRANSFERASE"/>
    <property type="match status" value="1"/>
</dbReference>
<evidence type="ECO:0000256" key="6">
    <source>
        <dbReference type="ARBA" id="ARBA00022692"/>
    </source>
</evidence>
<dbReference type="STRING" id="318479.A0A0N4UMV7"/>
<evidence type="ECO:0000256" key="2">
    <source>
        <dbReference type="ARBA" id="ARBA00004922"/>
    </source>
</evidence>
<comment type="subcellular location">
    <subcellularLocation>
        <location evidence="1 10">Endoplasmic reticulum membrane</location>
        <topology evidence="1 10">Multi-pass membrane protein</topology>
    </subcellularLocation>
</comment>
<dbReference type="PANTHER" id="PTHR12413:SF2">
    <property type="entry name" value="DOLICHYL PYROPHOSPHATE GLC1MAN9GLCNAC2 ALPHA-1,3-GLUCOSYLTRANSFERASE-RELATED"/>
    <property type="match status" value="1"/>
</dbReference>
<dbReference type="GO" id="GO:0042283">
    <property type="term" value="F:dolichyl pyrophosphate Glc1Man9GlcNAc2 alpha-1,3-glucosyltransferase activity"/>
    <property type="evidence" value="ECO:0007669"/>
    <property type="project" value="TreeGrafter"/>
</dbReference>
<protein>
    <recommendedName>
        <fullName evidence="10">Alpha-1,3-glucosyltransferase</fullName>
        <ecNumber evidence="10">2.4.1.-</ecNumber>
    </recommendedName>
</protein>
<dbReference type="EMBL" id="UYYG01000091">
    <property type="protein sequence ID" value="VDN52971.1"/>
    <property type="molecule type" value="Genomic_DNA"/>
</dbReference>
<reference evidence="14" key="1">
    <citation type="submission" date="2016-04" db="UniProtKB">
        <authorList>
            <consortium name="WormBaseParasite"/>
        </authorList>
    </citation>
    <scope>IDENTIFICATION</scope>
</reference>
<feature type="transmembrane region" description="Helical" evidence="10">
    <location>
        <begin position="167"/>
        <end position="192"/>
    </location>
</feature>
<dbReference type="Proteomes" id="UP000274756">
    <property type="component" value="Unassembled WGS sequence"/>
</dbReference>
<comment type="pathway">
    <text evidence="2 10">Protein modification; protein glycosylation.</text>
</comment>
<keyword evidence="8 10" id="KW-1133">Transmembrane helix</keyword>
<organism evidence="12 14">
    <name type="scientific">Dracunculus medinensis</name>
    <name type="common">Guinea worm</name>
    <dbReference type="NCBI Taxonomy" id="318479"/>
    <lineage>
        <taxon>Eukaryota</taxon>
        <taxon>Metazoa</taxon>
        <taxon>Ecdysozoa</taxon>
        <taxon>Nematoda</taxon>
        <taxon>Chromadorea</taxon>
        <taxon>Rhabditida</taxon>
        <taxon>Spirurina</taxon>
        <taxon>Dracunculoidea</taxon>
        <taxon>Dracunculidae</taxon>
        <taxon>Dracunculus</taxon>
    </lineage>
</organism>
<evidence type="ECO:0000256" key="10">
    <source>
        <dbReference type="RuleBase" id="RU363110"/>
    </source>
</evidence>
<dbReference type="EC" id="2.4.1.-" evidence="10"/>
<dbReference type="AlphaFoldDB" id="A0A0N4UMV7"/>
<dbReference type="GO" id="GO:0006487">
    <property type="term" value="P:protein N-linked glycosylation"/>
    <property type="evidence" value="ECO:0007669"/>
    <property type="project" value="TreeGrafter"/>
</dbReference>
<feature type="transmembrane region" description="Helical" evidence="10">
    <location>
        <begin position="357"/>
        <end position="377"/>
    </location>
</feature>
<evidence type="ECO:0000256" key="8">
    <source>
        <dbReference type="ARBA" id="ARBA00022989"/>
    </source>
</evidence>
<evidence type="ECO:0000313" key="11">
    <source>
        <dbReference type="EMBL" id="VDN52971.1"/>
    </source>
</evidence>
<evidence type="ECO:0000313" key="12">
    <source>
        <dbReference type="Proteomes" id="UP000038040"/>
    </source>
</evidence>
<keyword evidence="7 10" id="KW-0256">Endoplasmic reticulum</keyword>
<evidence type="ECO:0000256" key="1">
    <source>
        <dbReference type="ARBA" id="ARBA00004477"/>
    </source>
</evidence>
<keyword evidence="6 10" id="KW-0812">Transmembrane</keyword>
<feature type="transmembrane region" description="Helical" evidence="10">
    <location>
        <begin position="301"/>
        <end position="326"/>
    </location>
</feature>
<feature type="transmembrane region" description="Helical" evidence="10">
    <location>
        <begin position="198"/>
        <end position="216"/>
    </location>
</feature>
<evidence type="ECO:0000256" key="5">
    <source>
        <dbReference type="ARBA" id="ARBA00022679"/>
    </source>
</evidence>
<feature type="transmembrane region" description="Helical" evidence="10">
    <location>
        <begin position="138"/>
        <end position="155"/>
    </location>
</feature>
<feature type="transmembrane region" description="Helical" evidence="10">
    <location>
        <begin position="81"/>
        <end position="103"/>
    </location>
</feature>
<dbReference type="Proteomes" id="UP000038040">
    <property type="component" value="Unplaced"/>
</dbReference>
<accession>A0A0N4UMV7</accession>
<keyword evidence="13" id="KW-1185">Reference proteome</keyword>
<dbReference type="WBParaSite" id="DME_0000920701-mRNA-1">
    <property type="protein sequence ID" value="DME_0000920701-mRNA-1"/>
    <property type="gene ID" value="DME_0000920701"/>
</dbReference>
<dbReference type="UniPathway" id="UPA00378"/>